<dbReference type="AlphaFoldDB" id="F9WSR1"/>
<evidence type="ECO:0000313" key="3">
    <source>
        <dbReference type="Proteomes" id="UP000009027"/>
    </source>
</evidence>
<feature type="region of interest" description="Disordered" evidence="1">
    <location>
        <begin position="293"/>
        <end position="312"/>
    </location>
</feature>
<dbReference type="Proteomes" id="UP000009027">
    <property type="component" value="Unassembled WGS sequence"/>
</dbReference>
<keyword evidence="3" id="KW-1185">Reference proteome</keyword>
<dbReference type="VEuPathDB" id="TriTrypDB:TvY486_0034540"/>
<sequence>MFDRRFGATCATCCVVRPLPSNVTPAAFGTSTATHPKLFFMLPALCAVSRRGAFLLAFPGIVPCTARSPRGRDGVAASSLLVQHDVNDCPFRSYPFVAGPPSPPAAQLRWHVAPCWPRLCATCPCMPLSVVSLQPRRGTRVLLPFFACTFAPEARTSFVPHAVRKSAHHAFRDVLILQPCVPSGLVARPTDACGRLSTLWHGPILPRGPLRRALLRLFSSRVLARHAPLPDLWAHIWHRTGAATGKALLFAACAPHAATDELELLRGLGDARGALGKRPVGLAVSVAQRGHVRSGSPAQARTARGACDARAGPSTLAPRRICASSASSAAGRTQRAAKLAVHAGACGNLRCASEGAQG</sequence>
<accession>F9WSR1</accession>
<reference evidence="2 3" key="1">
    <citation type="journal article" date="2012" name="Proc. Natl. Acad. Sci. U.S.A.">
        <title>Antigenic diversity is generated by distinct evolutionary mechanisms in African trypanosome species.</title>
        <authorList>
            <person name="Jackson A.P."/>
            <person name="Berry A."/>
            <person name="Aslett M."/>
            <person name="Allison H.C."/>
            <person name="Burton P."/>
            <person name="Vavrova-Anderson J."/>
            <person name="Brown R."/>
            <person name="Browne H."/>
            <person name="Corton N."/>
            <person name="Hauser H."/>
            <person name="Gamble J."/>
            <person name="Gilderthorp R."/>
            <person name="Marcello L."/>
            <person name="McQuillan J."/>
            <person name="Otto T.D."/>
            <person name="Quail M.A."/>
            <person name="Sanders M.J."/>
            <person name="van Tonder A."/>
            <person name="Ginger M.L."/>
            <person name="Field M.C."/>
            <person name="Barry J.D."/>
            <person name="Hertz-Fowler C."/>
            <person name="Berriman M."/>
        </authorList>
    </citation>
    <scope>NUCLEOTIDE SEQUENCE</scope>
    <source>
        <strain evidence="2 3">Y486</strain>
    </source>
</reference>
<name>F9WSR1_TRYVY</name>
<gene>
    <name evidence="2" type="ORF">TvY486_0034540</name>
</gene>
<organism evidence="2 3">
    <name type="scientific">Trypanosoma vivax (strain Y486)</name>
    <dbReference type="NCBI Taxonomy" id="1055687"/>
    <lineage>
        <taxon>Eukaryota</taxon>
        <taxon>Discoba</taxon>
        <taxon>Euglenozoa</taxon>
        <taxon>Kinetoplastea</taxon>
        <taxon>Metakinetoplastina</taxon>
        <taxon>Trypanosomatida</taxon>
        <taxon>Trypanosomatidae</taxon>
        <taxon>Trypanosoma</taxon>
        <taxon>Duttonella</taxon>
    </lineage>
</organism>
<evidence type="ECO:0000313" key="2">
    <source>
        <dbReference type="EMBL" id="CCD20600.1"/>
    </source>
</evidence>
<protein>
    <submittedName>
        <fullName evidence="2">Uncharacterized protein</fullName>
    </submittedName>
</protein>
<dbReference type="EMBL" id="CAEX01005955">
    <property type="protein sequence ID" value="CCD20600.1"/>
    <property type="molecule type" value="Genomic_DNA"/>
</dbReference>
<proteinExistence type="predicted"/>
<evidence type="ECO:0000256" key="1">
    <source>
        <dbReference type="SAM" id="MobiDB-lite"/>
    </source>
</evidence>